<protein>
    <submittedName>
        <fullName evidence="2">Putative lipoprotein with Yx(FWY)xxD motif</fullName>
    </submittedName>
</protein>
<sequence length="294" mass="31093">MVPSLKKSLALCSLTVIVLLSACSKNNDATPANGQDPYGNPPVVTPPAANSSLALTTNATFGSILTDANGKSLYAFTLDANGTSACTGGCAVTWMPYYAGNETAPTGITATDISTITRADGKKQTVYKGWPLYYFSGDINKTDVNGDGSGGTWFVAKPDYSVMLANNQLVGIDGQNYTGDEKPGTGVTQYLTDAAGRTLYAFAPDKFNLNTYTKADLSNNSTWPIYESDILNVPSVLKKDMMVQITSAGKKQLTYKGHPLYYFGPDAKRGDTKGVSVGAGLWPILTVNTIALTP</sequence>
<dbReference type="PANTHER" id="PTHR39335">
    <property type="entry name" value="BLL4220 PROTEIN"/>
    <property type="match status" value="1"/>
</dbReference>
<dbReference type="AlphaFoldDB" id="A0A7W8ZQU3"/>
<name>A0A7W8ZQU3_9SPHI</name>
<dbReference type="PROSITE" id="PS51257">
    <property type="entry name" value="PROKAR_LIPOPROTEIN"/>
    <property type="match status" value="1"/>
</dbReference>
<feature type="signal peptide" evidence="1">
    <location>
        <begin position="1"/>
        <end position="22"/>
    </location>
</feature>
<keyword evidence="1" id="KW-0732">Signal</keyword>
<dbReference type="RefSeq" id="WP_183884342.1">
    <property type="nucleotide sequence ID" value="NZ_JACHCE010000009.1"/>
</dbReference>
<evidence type="ECO:0000313" key="2">
    <source>
        <dbReference type="EMBL" id="MBB5638521.1"/>
    </source>
</evidence>
<keyword evidence="2" id="KW-0449">Lipoprotein</keyword>
<gene>
    <name evidence="2" type="ORF">HDE68_004453</name>
</gene>
<evidence type="ECO:0000256" key="1">
    <source>
        <dbReference type="SAM" id="SignalP"/>
    </source>
</evidence>
<accession>A0A7W8ZQU3</accession>
<reference evidence="2 3" key="1">
    <citation type="submission" date="2020-08" db="EMBL/GenBank/DDBJ databases">
        <title>Genomic Encyclopedia of Type Strains, Phase IV (KMG-V): Genome sequencing to study the core and pangenomes of soil and plant-associated prokaryotes.</title>
        <authorList>
            <person name="Whitman W."/>
        </authorList>
    </citation>
    <scope>NUCLEOTIDE SEQUENCE [LARGE SCALE GENOMIC DNA]</scope>
    <source>
        <strain evidence="2 3">S3M1</strain>
    </source>
</reference>
<dbReference type="Proteomes" id="UP000537204">
    <property type="component" value="Unassembled WGS sequence"/>
</dbReference>
<organism evidence="2 3">
    <name type="scientific">Pedobacter cryoconitis</name>
    <dbReference type="NCBI Taxonomy" id="188932"/>
    <lineage>
        <taxon>Bacteria</taxon>
        <taxon>Pseudomonadati</taxon>
        <taxon>Bacteroidota</taxon>
        <taxon>Sphingobacteriia</taxon>
        <taxon>Sphingobacteriales</taxon>
        <taxon>Sphingobacteriaceae</taxon>
        <taxon>Pedobacter</taxon>
    </lineage>
</organism>
<feature type="chain" id="PRO_5030987910" evidence="1">
    <location>
        <begin position="23"/>
        <end position="294"/>
    </location>
</feature>
<dbReference type="PANTHER" id="PTHR39335:SF1">
    <property type="entry name" value="BLL4220 PROTEIN"/>
    <property type="match status" value="1"/>
</dbReference>
<dbReference type="EMBL" id="JACHCE010000009">
    <property type="protein sequence ID" value="MBB5638521.1"/>
    <property type="molecule type" value="Genomic_DNA"/>
</dbReference>
<dbReference type="InterPro" id="IPR005297">
    <property type="entry name" value="Lipoprotein_repeat"/>
</dbReference>
<dbReference type="Pfam" id="PF03640">
    <property type="entry name" value="Lipoprotein_15"/>
    <property type="match status" value="3"/>
</dbReference>
<evidence type="ECO:0000313" key="3">
    <source>
        <dbReference type="Proteomes" id="UP000537204"/>
    </source>
</evidence>
<proteinExistence type="predicted"/>
<dbReference type="GO" id="GO:0043448">
    <property type="term" value="P:alkane catabolic process"/>
    <property type="evidence" value="ECO:0007669"/>
    <property type="project" value="TreeGrafter"/>
</dbReference>
<comment type="caution">
    <text evidence="2">The sequence shown here is derived from an EMBL/GenBank/DDBJ whole genome shotgun (WGS) entry which is preliminary data.</text>
</comment>